<protein>
    <submittedName>
        <fullName evidence="4">Putative oxidoreductase molybdopterin-binding subunit</fullName>
    </submittedName>
</protein>
<accession>K6WST4</accession>
<dbReference type="PANTHER" id="PTHR11908:SF132">
    <property type="entry name" value="ALDEHYDE OXIDASE 1-RELATED"/>
    <property type="match status" value="1"/>
</dbReference>
<dbReference type="GO" id="GO:0005506">
    <property type="term" value="F:iron ion binding"/>
    <property type="evidence" value="ECO:0007669"/>
    <property type="project" value="InterPro"/>
</dbReference>
<dbReference type="OrthoDB" id="9758509at2"/>
<keyword evidence="5" id="KW-1185">Reference proteome</keyword>
<dbReference type="GO" id="GO:0016491">
    <property type="term" value="F:oxidoreductase activity"/>
    <property type="evidence" value="ECO:0007669"/>
    <property type="project" value="UniProtKB-KW"/>
</dbReference>
<dbReference type="Gene3D" id="3.90.1170.50">
    <property type="entry name" value="Aldehyde oxidase/xanthine dehydrogenase, a/b hammerhead"/>
    <property type="match status" value="1"/>
</dbReference>
<dbReference type="InterPro" id="IPR008274">
    <property type="entry name" value="AldOxase/xan_DH_MoCoBD1"/>
</dbReference>
<name>K6WST4_9MICO</name>
<dbReference type="SUPFAM" id="SSF54665">
    <property type="entry name" value="CO dehydrogenase molybdoprotein N-domain-like"/>
    <property type="match status" value="1"/>
</dbReference>
<reference evidence="4 5" key="1">
    <citation type="submission" date="2012-08" db="EMBL/GenBank/DDBJ databases">
        <title>Whole genome shotgun sequence of Kineosphaera limosa NBRC 100340.</title>
        <authorList>
            <person name="Yoshida I."/>
            <person name="Isaki S."/>
            <person name="Hosoyama A."/>
            <person name="Tsuchikane K."/>
            <person name="Katsumata H."/>
            <person name="Ando Y."/>
            <person name="Ohji S."/>
            <person name="Hamada M."/>
            <person name="Tamura T."/>
            <person name="Yamazoe A."/>
            <person name="Yamazaki S."/>
            <person name="Fujita N."/>
        </authorList>
    </citation>
    <scope>NUCLEOTIDE SEQUENCE [LARGE SCALE GENOMIC DNA]</scope>
    <source>
        <strain evidence="4 5">NBRC 100340</strain>
    </source>
</reference>
<sequence length="702" mass="73684">MTAFTPHETGRGLPRREALLKVTGRAPYSAEVGPAQGVHDAWHAALVLSSIASGRVTAVDAAQALAQPGIVAVLDHTNAPRLAGDDDEHLVLQSERIEFRGQIVAIVIAESSEAAREGARLVRVAQEATAARTRFDLDAEFEAEREPHGDDAARTLASLSGAAHVVDATYSTPPEHNNPMEPHAIVARWNDSPGGGPQLEAWLSTQGATGAAKTLATTFGIDADQVRVRGEYVGGGFGSKGVVHAPDVAGALAARAHPGRWVRLTVTRQQMFVLTGYRAPTIERIRLGADADGRLLALDMTAYTQVSTVKQFIEGATGVPAMMYGGERRTLRQKVATLNVPVTSWMRAPGEMPGAHALECAMDELARACDLDPVELRIRNDVATDPATGKPFNGRRLVDCLRLGAMRFGWSERQAEPGTTRDGEWLVGLGVASATYPALMQRGSETSIEALGSGRYRVRMGSADIGQGAWTVLGQIAADALGVGIDDIDLQIGDSAGPPATVAGGSSGTASWGASIIGAAQAFREKFGDDPGQGDELRAGGTRPEEYKKHAMHSFGAHFVQARVHAVTGEVRVARMLGVFSVGRVLNPMLVRSQFIGGMVMGIGAALHEAGVRDELGHVATGDLASYHVPTHADIADIDAIWLDEVDPLMGPLGARGVGEIGIVGASAAVANAVFDATGIRVRDLPITPATLVPGLTGLTGR</sequence>
<evidence type="ECO:0000256" key="2">
    <source>
        <dbReference type="ARBA" id="ARBA00023002"/>
    </source>
</evidence>
<comment type="caution">
    <text evidence="4">The sequence shown here is derived from an EMBL/GenBank/DDBJ whole genome shotgun (WGS) entry which is preliminary data.</text>
</comment>
<dbReference type="eggNOG" id="COG1529">
    <property type="taxonomic scope" value="Bacteria"/>
</dbReference>
<dbReference type="Pfam" id="PF02738">
    <property type="entry name" value="MoCoBD_1"/>
    <property type="match status" value="1"/>
</dbReference>
<dbReference type="Pfam" id="PF20256">
    <property type="entry name" value="MoCoBD_2"/>
    <property type="match status" value="2"/>
</dbReference>
<dbReference type="SMART" id="SM01008">
    <property type="entry name" value="Ald_Xan_dh_C"/>
    <property type="match status" value="1"/>
</dbReference>
<dbReference type="Proteomes" id="UP000008366">
    <property type="component" value="Unassembled WGS sequence"/>
</dbReference>
<feature type="domain" description="Aldehyde oxidase/xanthine dehydrogenase a/b hammerhead" evidence="3">
    <location>
        <begin position="23"/>
        <end position="130"/>
    </location>
</feature>
<dbReference type="EMBL" id="BAHD01000051">
    <property type="protein sequence ID" value="GAB96876.1"/>
    <property type="molecule type" value="Genomic_DNA"/>
</dbReference>
<dbReference type="AlphaFoldDB" id="K6WST4"/>
<dbReference type="Pfam" id="PF01315">
    <property type="entry name" value="Ald_Xan_dh_C"/>
    <property type="match status" value="1"/>
</dbReference>
<keyword evidence="1" id="KW-0500">Molybdenum</keyword>
<dbReference type="PANTHER" id="PTHR11908">
    <property type="entry name" value="XANTHINE DEHYDROGENASE"/>
    <property type="match status" value="1"/>
</dbReference>
<dbReference type="Gene3D" id="3.30.365.10">
    <property type="entry name" value="Aldehyde oxidase/xanthine dehydrogenase, molybdopterin binding domain"/>
    <property type="match status" value="4"/>
</dbReference>
<gene>
    <name evidence="4" type="ORF">KILIM_051_00180</name>
</gene>
<dbReference type="InterPro" id="IPR037165">
    <property type="entry name" value="AldOxase/xan_DH_Mopterin-bd_sf"/>
</dbReference>
<dbReference type="RefSeq" id="WP_006593408.1">
    <property type="nucleotide sequence ID" value="NZ_BAHD01000051.1"/>
</dbReference>
<dbReference type="STRING" id="1184609.KILIM_051_00180"/>
<organism evidence="4 5">
    <name type="scientific">Kineosphaera limosa NBRC 100340</name>
    <dbReference type="NCBI Taxonomy" id="1184609"/>
    <lineage>
        <taxon>Bacteria</taxon>
        <taxon>Bacillati</taxon>
        <taxon>Actinomycetota</taxon>
        <taxon>Actinomycetes</taxon>
        <taxon>Micrococcales</taxon>
        <taxon>Dermatophilaceae</taxon>
        <taxon>Kineosphaera</taxon>
    </lineage>
</organism>
<dbReference type="InterPro" id="IPR036856">
    <property type="entry name" value="Ald_Oxase/Xan_DH_a/b_sf"/>
</dbReference>
<evidence type="ECO:0000313" key="4">
    <source>
        <dbReference type="EMBL" id="GAB96876.1"/>
    </source>
</evidence>
<evidence type="ECO:0000313" key="5">
    <source>
        <dbReference type="Proteomes" id="UP000008366"/>
    </source>
</evidence>
<keyword evidence="2" id="KW-0560">Oxidoreductase</keyword>
<proteinExistence type="predicted"/>
<dbReference type="InterPro" id="IPR046867">
    <property type="entry name" value="AldOxase/xan_DH_MoCoBD2"/>
</dbReference>
<evidence type="ECO:0000256" key="1">
    <source>
        <dbReference type="ARBA" id="ARBA00022505"/>
    </source>
</evidence>
<evidence type="ECO:0000259" key="3">
    <source>
        <dbReference type="SMART" id="SM01008"/>
    </source>
</evidence>
<dbReference type="InterPro" id="IPR016208">
    <property type="entry name" value="Ald_Oxase/xanthine_DH-like"/>
</dbReference>
<dbReference type="SUPFAM" id="SSF56003">
    <property type="entry name" value="Molybdenum cofactor-binding domain"/>
    <property type="match status" value="1"/>
</dbReference>
<dbReference type="InterPro" id="IPR000674">
    <property type="entry name" value="Ald_Oxase/Xan_DH_a/b"/>
</dbReference>